<gene>
    <name evidence="2" type="ORF">F7D09_1066</name>
</gene>
<evidence type="ECO:0000313" key="3">
    <source>
        <dbReference type="Proteomes" id="UP000441772"/>
    </source>
</evidence>
<evidence type="ECO:0008006" key="4">
    <source>
        <dbReference type="Google" id="ProtNLM"/>
    </source>
</evidence>
<feature type="chain" id="PRO_5039328121" description="Cell surface protein" evidence="1">
    <location>
        <begin position="26"/>
        <end position="665"/>
    </location>
</feature>
<keyword evidence="1" id="KW-0732">Signal</keyword>
<comment type="caution">
    <text evidence="2">The sequence shown here is derived from an EMBL/GenBank/DDBJ whole genome shotgun (WGS) entry which is preliminary data.</text>
</comment>
<name>A0A6I1GFF9_9BIFI</name>
<protein>
    <recommendedName>
        <fullName evidence="4">Cell surface protein</fullName>
    </recommendedName>
</protein>
<organism evidence="2 3">
    <name type="scientific">Bifidobacterium leontopitheci</name>
    <dbReference type="NCBI Taxonomy" id="2650774"/>
    <lineage>
        <taxon>Bacteria</taxon>
        <taxon>Bacillati</taxon>
        <taxon>Actinomycetota</taxon>
        <taxon>Actinomycetes</taxon>
        <taxon>Bifidobacteriales</taxon>
        <taxon>Bifidobacteriaceae</taxon>
        <taxon>Bifidobacterium</taxon>
    </lineage>
</organism>
<dbReference type="Proteomes" id="UP000441772">
    <property type="component" value="Unassembled WGS sequence"/>
</dbReference>
<proteinExistence type="predicted"/>
<dbReference type="EMBL" id="WBVT01000013">
    <property type="protein sequence ID" value="KAB7790380.1"/>
    <property type="molecule type" value="Genomic_DNA"/>
</dbReference>
<evidence type="ECO:0000313" key="2">
    <source>
        <dbReference type="EMBL" id="KAB7790380.1"/>
    </source>
</evidence>
<reference evidence="2 3" key="1">
    <citation type="submission" date="2019-09" db="EMBL/GenBank/DDBJ databases">
        <title>Characterization of the phylogenetic diversity of two novel species belonging to the genus Bifidobacterium: Bifidobacterium cebidarum sp. nov. and Bifidobacterium leontopitheci sp. nov.</title>
        <authorList>
            <person name="Lugli G.A."/>
            <person name="Duranti S."/>
            <person name="Milani C."/>
            <person name="Turroni F."/>
            <person name="Ventura M."/>
        </authorList>
    </citation>
    <scope>NUCLEOTIDE SEQUENCE [LARGE SCALE GENOMIC DNA]</scope>
    <source>
        <strain evidence="2 3">LMG 31471</strain>
    </source>
</reference>
<keyword evidence="3" id="KW-1185">Reference proteome</keyword>
<sequence length="665" mass="69723">MQGTKNMKKGLAALLGLAMMGTIGAGVTSVANAADLPVCQVNNTQWIGSNADTNLKKCLSDYAAGKTNAIDLVADVDFGGFTYDSYSIANGPLTINGNGHTISHIHFVVTKGASLTLSNVTINDNANGEDWGKAQIPVFVGGDDADHKSSFTLTGGASLNSNQGTDCAFGIVVGNYANVTIDSNGTGADKGKTIYGSDAAIVTKNNSDKHIGNGQSQCNVPQAEQVTGSTITINNGNVEAENSDSLDNSYAVNSWGADVKVKGGTMPEAYVRGASYVQNGGILSYGVDNSDIDTTKYPLTLENAQAYISGGTLVNNPAANGNAPIKTVGQSTVNVLPGKNGIVLGSKTFTADGGFATPVQDEHGAGFSSKYFAEGSPIDFNPTANPYTNVKLYAVPAQTGEDTSTSFDAESLATRSGAEELAENDFNGDVAYGAYSPIHAAQYVYARWAASAQSYIAGDSNTVYLYGDPLYVASYTYYDGTKQNPTEDSSFPKATNAGLFAGWYSDNTLKTSISKFPSSPKYPFGYFVGEKTQNVLVQRSASMKGKFYIRVLSSLPNLHFGGASFEVSFFRQDGTQDGRTLTLNASAYSRADVKGRDNGLFGVKDSGFDMGDGQYWAVAFVSNIPDSFASDTVKVTPSWKTNDGTDVSRGALSGVLAVPDAAKQL</sequence>
<feature type="signal peptide" evidence="1">
    <location>
        <begin position="1"/>
        <end position="25"/>
    </location>
</feature>
<accession>A0A6I1GFF9</accession>
<dbReference type="AlphaFoldDB" id="A0A6I1GFF9"/>
<evidence type="ECO:0000256" key="1">
    <source>
        <dbReference type="SAM" id="SignalP"/>
    </source>
</evidence>